<keyword evidence="2" id="KW-1185">Reference proteome</keyword>
<dbReference type="EMBL" id="JAEUBD010001571">
    <property type="protein sequence ID" value="KAH3658758.1"/>
    <property type="molecule type" value="Genomic_DNA"/>
</dbReference>
<protein>
    <submittedName>
        <fullName evidence="1">Uncharacterized protein</fullName>
    </submittedName>
</protein>
<reference evidence="1" key="1">
    <citation type="journal article" date="2021" name="Open Biol.">
        <title>Shared evolutionary footprints suggest mitochondrial oxidative damage underlies multiple complex I losses in fungi.</title>
        <authorList>
            <person name="Schikora-Tamarit M.A."/>
            <person name="Marcet-Houben M."/>
            <person name="Nosek J."/>
            <person name="Gabaldon T."/>
        </authorList>
    </citation>
    <scope>NUCLEOTIDE SEQUENCE</scope>
    <source>
        <strain evidence="1">NCAIM Y.01608</strain>
    </source>
</reference>
<proteinExistence type="predicted"/>
<reference evidence="1" key="2">
    <citation type="submission" date="2021-01" db="EMBL/GenBank/DDBJ databases">
        <authorList>
            <person name="Schikora-Tamarit M.A."/>
        </authorList>
    </citation>
    <scope>NUCLEOTIDE SEQUENCE</scope>
    <source>
        <strain evidence="1">NCAIM Y.01608</strain>
    </source>
</reference>
<name>A0A9P8SWY3_9ASCO</name>
<dbReference type="AlphaFoldDB" id="A0A9P8SWY3"/>
<gene>
    <name evidence="1" type="ORF">OGATHE_006483</name>
</gene>
<accession>A0A9P8SWY3</accession>
<evidence type="ECO:0000313" key="2">
    <source>
        <dbReference type="Proteomes" id="UP000788993"/>
    </source>
</evidence>
<organism evidence="1 2">
    <name type="scientific">Ogataea polymorpha</name>
    <dbReference type="NCBI Taxonomy" id="460523"/>
    <lineage>
        <taxon>Eukaryota</taxon>
        <taxon>Fungi</taxon>
        <taxon>Dikarya</taxon>
        <taxon>Ascomycota</taxon>
        <taxon>Saccharomycotina</taxon>
        <taxon>Pichiomycetes</taxon>
        <taxon>Pichiales</taxon>
        <taxon>Pichiaceae</taxon>
        <taxon>Ogataea</taxon>
    </lineage>
</organism>
<evidence type="ECO:0000313" key="1">
    <source>
        <dbReference type="EMBL" id="KAH3658758.1"/>
    </source>
</evidence>
<comment type="caution">
    <text evidence="1">The sequence shown here is derived from an EMBL/GenBank/DDBJ whole genome shotgun (WGS) entry which is preliminary data.</text>
</comment>
<dbReference type="Proteomes" id="UP000788993">
    <property type="component" value="Unassembled WGS sequence"/>
</dbReference>
<sequence length="170" mass="18589">MVAFCAVSLYLLAAKETRSLINSLSSPATSLPSSIGSGEFSVSTSTFSLSSDTNEAEDERALDEKPLNIILLALKESILKFGSNKVHMPARQLSSRFTLNSILSETAREIFSSASNACTNSSISLIAKEDVKSKNSTACSTFFDEGTYQEKLRWSKSNLDFSNWNPPQQR</sequence>